<proteinExistence type="predicted"/>
<protein>
    <submittedName>
        <fullName evidence="1">Uncharacterized protein</fullName>
    </submittedName>
</protein>
<name>A0A4Y2S631_ARAVE</name>
<dbReference type="AlphaFoldDB" id="A0A4Y2S631"/>
<reference evidence="1 2" key="1">
    <citation type="journal article" date="2019" name="Sci. Rep.">
        <title>Orb-weaving spider Araneus ventricosus genome elucidates the spidroin gene catalogue.</title>
        <authorList>
            <person name="Kono N."/>
            <person name="Nakamura H."/>
            <person name="Ohtoshi R."/>
            <person name="Moran D.A.P."/>
            <person name="Shinohara A."/>
            <person name="Yoshida Y."/>
            <person name="Fujiwara M."/>
            <person name="Mori M."/>
            <person name="Tomita M."/>
            <person name="Arakawa K."/>
        </authorList>
    </citation>
    <scope>NUCLEOTIDE SEQUENCE [LARGE SCALE GENOMIC DNA]</scope>
</reference>
<sequence>MECKGGLRIWVFYNSRRPTSPALVSGRECTIYCIYNPRRPTHPQVAGGYEVPASIYLQLPRRPPAYTGMTHPSTGMLDGMEVPRFYWLTHRRPTPPIGAWSGMRCSFIYYNQCRPTQRLVWSGAEVSFIYLHNPSPSDPTPPMVYEGPFISFHNPSE</sequence>
<evidence type="ECO:0000313" key="2">
    <source>
        <dbReference type="Proteomes" id="UP000499080"/>
    </source>
</evidence>
<organism evidence="1 2">
    <name type="scientific">Araneus ventricosus</name>
    <name type="common">Orbweaver spider</name>
    <name type="synonym">Epeira ventricosa</name>
    <dbReference type="NCBI Taxonomy" id="182803"/>
    <lineage>
        <taxon>Eukaryota</taxon>
        <taxon>Metazoa</taxon>
        <taxon>Ecdysozoa</taxon>
        <taxon>Arthropoda</taxon>
        <taxon>Chelicerata</taxon>
        <taxon>Arachnida</taxon>
        <taxon>Araneae</taxon>
        <taxon>Araneomorphae</taxon>
        <taxon>Entelegynae</taxon>
        <taxon>Araneoidea</taxon>
        <taxon>Araneidae</taxon>
        <taxon>Araneus</taxon>
    </lineage>
</organism>
<gene>
    <name evidence="1" type="ORF">AVEN_140130_1</name>
</gene>
<evidence type="ECO:0000313" key="1">
    <source>
        <dbReference type="EMBL" id="GBN83441.1"/>
    </source>
</evidence>
<accession>A0A4Y2S631</accession>
<dbReference type="EMBL" id="BGPR01019958">
    <property type="protein sequence ID" value="GBN83441.1"/>
    <property type="molecule type" value="Genomic_DNA"/>
</dbReference>
<keyword evidence="2" id="KW-1185">Reference proteome</keyword>
<comment type="caution">
    <text evidence="1">The sequence shown here is derived from an EMBL/GenBank/DDBJ whole genome shotgun (WGS) entry which is preliminary data.</text>
</comment>
<dbReference type="Proteomes" id="UP000499080">
    <property type="component" value="Unassembled WGS sequence"/>
</dbReference>